<evidence type="ECO:0000313" key="3">
    <source>
        <dbReference type="Proteomes" id="UP001234178"/>
    </source>
</evidence>
<evidence type="ECO:0000313" key="2">
    <source>
        <dbReference type="EMBL" id="KAK4019288.1"/>
    </source>
</evidence>
<feature type="transmembrane region" description="Helical" evidence="1">
    <location>
        <begin position="102"/>
        <end position="121"/>
    </location>
</feature>
<keyword evidence="3" id="KW-1185">Reference proteome</keyword>
<dbReference type="Proteomes" id="UP001234178">
    <property type="component" value="Unassembled WGS sequence"/>
</dbReference>
<evidence type="ECO:0000256" key="1">
    <source>
        <dbReference type="SAM" id="Phobius"/>
    </source>
</evidence>
<comment type="caution">
    <text evidence="2">The sequence shown here is derived from an EMBL/GenBank/DDBJ whole genome shotgun (WGS) entry which is preliminary data.</text>
</comment>
<dbReference type="EMBL" id="JAOYFB010000036">
    <property type="protein sequence ID" value="KAK4019288.1"/>
    <property type="molecule type" value="Genomic_DNA"/>
</dbReference>
<feature type="transmembrane region" description="Helical" evidence="1">
    <location>
        <begin position="6"/>
        <end position="28"/>
    </location>
</feature>
<keyword evidence="1" id="KW-0812">Transmembrane</keyword>
<evidence type="ECO:0008006" key="4">
    <source>
        <dbReference type="Google" id="ProtNLM"/>
    </source>
</evidence>
<keyword evidence="1" id="KW-1133">Transmembrane helix</keyword>
<sequence length="220" mass="25894">MEYDQIACVLELTALVCYGFLILGLALYWPNEANVYLLFFCFSNGILALIGAYKPKEDCELCRWNGILTLFSLTLGFDSLYRSQIERKRMADHQFRLYENRSVYLVIIRSWVVSTISSLAAWNIYHYSSAFQMCFLKASPFAKLDETMISFFWILFFYLRPVTLTVKRIPHILITCHRQMQVLKHERELSINGKLLLYKDHHRRLFHVIISSVSLCKTLH</sequence>
<proteinExistence type="predicted"/>
<organism evidence="2 3">
    <name type="scientific">Daphnia magna</name>
    <dbReference type="NCBI Taxonomy" id="35525"/>
    <lineage>
        <taxon>Eukaryota</taxon>
        <taxon>Metazoa</taxon>
        <taxon>Ecdysozoa</taxon>
        <taxon>Arthropoda</taxon>
        <taxon>Crustacea</taxon>
        <taxon>Branchiopoda</taxon>
        <taxon>Diplostraca</taxon>
        <taxon>Cladocera</taxon>
        <taxon>Anomopoda</taxon>
        <taxon>Daphniidae</taxon>
        <taxon>Daphnia</taxon>
    </lineage>
</organism>
<reference evidence="2 3" key="1">
    <citation type="journal article" date="2023" name="Nucleic Acids Res.">
        <title>The hologenome of Daphnia magna reveals possible DNA methylation and microbiome-mediated evolution of the host genome.</title>
        <authorList>
            <person name="Chaturvedi A."/>
            <person name="Li X."/>
            <person name="Dhandapani V."/>
            <person name="Marshall H."/>
            <person name="Kissane S."/>
            <person name="Cuenca-Cambronero M."/>
            <person name="Asole G."/>
            <person name="Calvet F."/>
            <person name="Ruiz-Romero M."/>
            <person name="Marangio P."/>
            <person name="Guigo R."/>
            <person name="Rago D."/>
            <person name="Mirbahai L."/>
            <person name="Eastwood N."/>
            <person name="Colbourne J.K."/>
            <person name="Zhou J."/>
            <person name="Mallon E."/>
            <person name="Orsini L."/>
        </authorList>
    </citation>
    <scope>NUCLEOTIDE SEQUENCE [LARGE SCALE GENOMIC DNA]</scope>
    <source>
        <strain evidence="2">LRV0_1</strain>
    </source>
</reference>
<keyword evidence="1" id="KW-0472">Membrane</keyword>
<name>A0ABR0A2A9_9CRUS</name>
<feature type="transmembrane region" description="Helical" evidence="1">
    <location>
        <begin position="141"/>
        <end position="159"/>
    </location>
</feature>
<gene>
    <name evidence="2" type="ORF">OUZ56_001314</name>
</gene>
<accession>A0ABR0A2A9</accession>
<protein>
    <recommendedName>
        <fullName evidence="4">Transmembrane protein</fullName>
    </recommendedName>
</protein>
<feature type="transmembrane region" description="Helical" evidence="1">
    <location>
        <begin position="35"/>
        <end position="52"/>
    </location>
</feature>